<reference evidence="2 3" key="1">
    <citation type="submission" date="2024-01" db="EMBL/GenBank/DDBJ databases">
        <title>The genomes of 5 underutilized Papilionoideae crops provide insights into root nodulation and disease resistanc.</title>
        <authorList>
            <person name="Jiang F."/>
        </authorList>
    </citation>
    <scope>NUCLEOTIDE SEQUENCE [LARGE SCALE GENOMIC DNA]</scope>
    <source>
        <strain evidence="2">LVBAO_FW01</strain>
        <tissue evidence="2">Leaves</tissue>
    </source>
</reference>
<dbReference type="Proteomes" id="UP001367508">
    <property type="component" value="Unassembled WGS sequence"/>
</dbReference>
<organism evidence="2 3">
    <name type="scientific">Canavalia gladiata</name>
    <name type="common">Sword bean</name>
    <name type="synonym">Dolichos gladiatus</name>
    <dbReference type="NCBI Taxonomy" id="3824"/>
    <lineage>
        <taxon>Eukaryota</taxon>
        <taxon>Viridiplantae</taxon>
        <taxon>Streptophyta</taxon>
        <taxon>Embryophyta</taxon>
        <taxon>Tracheophyta</taxon>
        <taxon>Spermatophyta</taxon>
        <taxon>Magnoliopsida</taxon>
        <taxon>eudicotyledons</taxon>
        <taxon>Gunneridae</taxon>
        <taxon>Pentapetalae</taxon>
        <taxon>rosids</taxon>
        <taxon>fabids</taxon>
        <taxon>Fabales</taxon>
        <taxon>Fabaceae</taxon>
        <taxon>Papilionoideae</taxon>
        <taxon>50 kb inversion clade</taxon>
        <taxon>NPAAA clade</taxon>
        <taxon>indigoferoid/millettioid clade</taxon>
        <taxon>Phaseoleae</taxon>
        <taxon>Canavalia</taxon>
    </lineage>
</organism>
<name>A0AAN9N021_CANGL</name>
<comment type="caution">
    <text evidence="2">The sequence shown here is derived from an EMBL/GenBank/DDBJ whole genome shotgun (WGS) entry which is preliminary data.</text>
</comment>
<proteinExistence type="predicted"/>
<sequence length="90" mass="10247">MLLDMRSYPSMHLQPSRPIPTHHNSSSKANFLVQDGGGVMGHIPHSTPQHWEHFLVWDYKHLGRICTGGIDQRWAAHLKGKLTSPSLLNW</sequence>
<protein>
    <submittedName>
        <fullName evidence="2">Uncharacterized protein</fullName>
    </submittedName>
</protein>
<gene>
    <name evidence="2" type="ORF">VNO77_03597</name>
</gene>
<evidence type="ECO:0000256" key="1">
    <source>
        <dbReference type="SAM" id="MobiDB-lite"/>
    </source>
</evidence>
<evidence type="ECO:0000313" key="3">
    <source>
        <dbReference type="Proteomes" id="UP001367508"/>
    </source>
</evidence>
<dbReference type="EMBL" id="JAYMYQ010000001">
    <property type="protein sequence ID" value="KAK7361528.1"/>
    <property type="molecule type" value="Genomic_DNA"/>
</dbReference>
<evidence type="ECO:0000313" key="2">
    <source>
        <dbReference type="EMBL" id="KAK7361528.1"/>
    </source>
</evidence>
<feature type="region of interest" description="Disordered" evidence="1">
    <location>
        <begin position="1"/>
        <end position="31"/>
    </location>
</feature>
<keyword evidence="3" id="KW-1185">Reference proteome</keyword>
<accession>A0AAN9N021</accession>
<dbReference type="AlphaFoldDB" id="A0AAN9N021"/>